<dbReference type="Gene3D" id="3.40.50.880">
    <property type="match status" value="1"/>
</dbReference>
<proteinExistence type="predicted"/>
<gene>
    <name evidence="1" type="ORF">Theos_2065</name>
</gene>
<dbReference type="KEGG" id="tos:Theos_2065"/>
<protein>
    <recommendedName>
        <fullName evidence="3">Cyanophycinase</fullName>
    </recommendedName>
</protein>
<keyword evidence="2" id="KW-1185">Reference proteome</keyword>
<dbReference type="InterPro" id="IPR029062">
    <property type="entry name" value="Class_I_gatase-like"/>
</dbReference>
<accession>K7RKV6</accession>
<dbReference type="eggNOG" id="COG4242">
    <property type="taxonomic scope" value="Bacteria"/>
</dbReference>
<dbReference type="STRING" id="751945.Theos_2065"/>
<dbReference type="Proteomes" id="UP000000211">
    <property type="component" value="Chromosome"/>
</dbReference>
<reference evidence="1 2" key="1">
    <citation type="journal article" date="2013" name="Genome Announc.">
        <title>Whole Genome Sequencing of Thermus oshimai JL-2 and Thermus thermophilus JL-18, Incomplete Denitrifiers from the United States Great Basin.</title>
        <authorList>
            <person name="Murugapiran S.K."/>
            <person name="Huntemann M."/>
            <person name="Wei C.L."/>
            <person name="Han J."/>
            <person name="Detter J.C."/>
            <person name="Han C.S."/>
            <person name="Erkkila T.H."/>
            <person name="Teshima H."/>
            <person name="Chen A."/>
            <person name="Kyrpides N."/>
            <person name="Mavrommatis K."/>
            <person name="Markowitz V."/>
            <person name="Szeto E."/>
            <person name="Ivanova N."/>
            <person name="Pagani I."/>
            <person name="Lam J."/>
            <person name="McDonald A.I."/>
            <person name="Dodsworth J.A."/>
            <person name="Pati A."/>
            <person name="Goodwin L."/>
            <person name="Peters L."/>
            <person name="Pitluck S."/>
            <person name="Woyke T."/>
            <person name="Hedlund B.P."/>
        </authorList>
    </citation>
    <scope>NUCLEOTIDE SEQUENCE</scope>
    <source>
        <strain evidence="1 2">JL-2</strain>
    </source>
</reference>
<evidence type="ECO:0000313" key="1">
    <source>
        <dbReference type="EMBL" id="AFV77062.1"/>
    </source>
</evidence>
<name>K7RKV6_THEOS</name>
<dbReference type="PATRIC" id="fig|751945.3.peg.2010"/>
<evidence type="ECO:0000313" key="2">
    <source>
        <dbReference type="Proteomes" id="UP000000211"/>
    </source>
</evidence>
<dbReference type="OrthoDB" id="31582at2"/>
<sequence>MRQGFFALLTADPLRGALRRVEARLLEEARGEALFLVPYPLRDLAEAWRLVYRDLGLKRGRVLYLRRREEAFDPEVAGQVAQSPLVLLAAEGLPEFLDLIRESLLLQALLEVHRKGGGVVALGEAAGLLGEAAFYALEGEVRARLGLALLKGLALLPKVEERGRFLALSRLVADNPDLVGLGLLENTALRLLRGLGEVWAGEVTLVDAGGAEFTHRGVKGLRVDVLSEGERFLLPGLD</sequence>
<dbReference type="AlphaFoldDB" id="K7RKV6"/>
<dbReference type="EMBL" id="CP003249">
    <property type="protein sequence ID" value="AFV77062.1"/>
    <property type="molecule type" value="Genomic_DNA"/>
</dbReference>
<dbReference type="RefSeq" id="WP_016330240.1">
    <property type="nucleotide sequence ID" value="NC_019386.1"/>
</dbReference>
<organism evidence="1 2">
    <name type="scientific">Thermus oshimai JL-2</name>
    <dbReference type="NCBI Taxonomy" id="751945"/>
    <lineage>
        <taxon>Bacteria</taxon>
        <taxon>Thermotogati</taxon>
        <taxon>Deinococcota</taxon>
        <taxon>Deinococci</taxon>
        <taxon>Thermales</taxon>
        <taxon>Thermaceae</taxon>
        <taxon>Thermus</taxon>
    </lineage>
</organism>
<dbReference type="HOGENOM" id="CLU_100190_0_0_0"/>
<evidence type="ECO:0008006" key="3">
    <source>
        <dbReference type="Google" id="ProtNLM"/>
    </source>
</evidence>